<feature type="compositionally biased region" description="Low complexity" evidence="2">
    <location>
        <begin position="514"/>
        <end position="544"/>
    </location>
</feature>
<dbReference type="Proteomes" id="UP000255423">
    <property type="component" value="Unassembled WGS sequence"/>
</dbReference>
<feature type="compositionally biased region" description="Low complexity" evidence="2">
    <location>
        <begin position="372"/>
        <end position="407"/>
    </location>
</feature>
<dbReference type="Pfam" id="PF02616">
    <property type="entry name" value="SMC_ScpA"/>
    <property type="match status" value="1"/>
</dbReference>
<sequence length="661" mass="73515">MVDSEVLEQEDYEVKIGSFNGPMDLLVYLVQKKEMTLDQIPIAEIADDFLKWVNEYSETDLSKAGDFLFMASRLMALKVQELLPAEERDPEMEEEYNEDREKLMKEMLEYQRFKQVASGLQEMEAKNFGTYSRGRLEKTQSDDDTLADANIWQLFRAYQKSLKTKISETIHHIELDYVTIQDRQQAINNFLNVHGRALFEDLLDNDSHPIVAAVTFMAMLEMIKTDDIVFRQSELFGPIWIYRKKNNPEYADEMAHETVFFSKDPEVKAGLVETIRSQAIARSKEKSVGDLAATMREAVLWTERGRNVTEEDLNAMLEGREDISEVQDNPFADMIAEADAAEGAQQAASAPAGDTAQQPTASENAETAPSQNATTANDNAAAPVENTEAVSAQEAAQSATLESAEMSASEDEAPVLSKSSIPEFGANDDDDSEERAHTFEPVDELVEELEEENLDEDEIESGEAESVTEETTESSDDSSAESSFQGLNEQSVQQMSDEEFAAFMQKAQAFYNNASSAQSNNTQSAATSAQSTTSSTQAQTSATQPISADSRSTSSYGSAEPEEDRYSSYSFGNEMTDEEYIAYLNRSARASRKEESKSTASPTNLEKQTENKPAKKSERKSFMPEDEEGGMTDEEYQAYLAEHGDDDDDEEGPVVYGAGKD</sequence>
<name>A0A380S5N9_FIBSU</name>
<evidence type="ECO:0000256" key="1">
    <source>
        <dbReference type="ARBA" id="ARBA00044777"/>
    </source>
</evidence>
<feature type="compositionally biased region" description="Basic and acidic residues" evidence="2">
    <location>
        <begin position="607"/>
        <end position="623"/>
    </location>
</feature>
<feature type="compositionally biased region" description="Polar residues" evidence="2">
    <location>
        <begin position="359"/>
        <end position="371"/>
    </location>
</feature>
<accession>A0A380S5N9</accession>
<protein>
    <recommendedName>
        <fullName evidence="1">Segregation and condensation protein A</fullName>
    </recommendedName>
</protein>
<organism evidence="3 4">
    <name type="scientific">Fibrobacter succinogenes</name>
    <name type="common">Bacteroides succinogenes</name>
    <dbReference type="NCBI Taxonomy" id="833"/>
    <lineage>
        <taxon>Bacteria</taxon>
        <taxon>Pseudomonadati</taxon>
        <taxon>Fibrobacterota</taxon>
        <taxon>Fibrobacteria</taxon>
        <taxon>Fibrobacterales</taxon>
        <taxon>Fibrobacteraceae</taxon>
        <taxon>Fibrobacter</taxon>
    </lineage>
</organism>
<dbReference type="PANTHER" id="PTHR33969:SF2">
    <property type="entry name" value="SEGREGATION AND CONDENSATION PROTEIN A"/>
    <property type="match status" value="1"/>
</dbReference>
<dbReference type="AlphaFoldDB" id="A0A380S5N9"/>
<proteinExistence type="predicted"/>
<dbReference type="Gene3D" id="6.10.250.2410">
    <property type="match status" value="1"/>
</dbReference>
<feature type="compositionally biased region" description="Acidic residues" evidence="2">
    <location>
        <begin position="441"/>
        <end position="479"/>
    </location>
</feature>
<dbReference type="EMBL" id="UHJL01000002">
    <property type="protein sequence ID" value="SUQ24140.1"/>
    <property type="molecule type" value="Genomic_DNA"/>
</dbReference>
<dbReference type="PANTHER" id="PTHR33969">
    <property type="entry name" value="SEGREGATION AND CONDENSATION PROTEIN A"/>
    <property type="match status" value="1"/>
</dbReference>
<feature type="region of interest" description="Disordered" evidence="2">
    <location>
        <begin position="341"/>
        <end position="499"/>
    </location>
</feature>
<feature type="compositionally biased region" description="Polar residues" evidence="2">
    <location>
        <begin position="484"/>
        <end position="495"/>
    </location>
</feature>
<gene>
    <name evidence="3" type="ORF">SAMN05661053_1533</name>
</gene>
<feature type="region of interest" description="Disordered" evidence="2">
    <location>
        <begin position="514"/>
        <end position="661"/>
    </location>
</feature>
<dbReference type="RefSeq" id="WP_109572710.1">
    <property type="nucleotide sequence ID" value="NZ_UHJL01000002.1"/>
</dbReference>
<evidence type="ECO:0000313" key="3">
    <source>
        <dbReference type="EMBL" id="SUQ24140.1"/>
    </source>
</evidence>
<feature type="compositionally biased region" description="Polar residues" evidence="2">
    <location>
        <begin position="545"/>
        <end position="557"/>
    </location>
</feature>
<feature type="compositionally biased region" description="Low complexity" evidence="2">
    <location>
        <begin position="341"/>
        <end position="358"/>
    </location>
</feature>
<feature type="compositionally biased region" description="Acidic residues" evidence="2">
    <location>
        <begin position="624"/>
        <end position="636"/>
    </location>
</feature>
<evidence type="ECO:0000256" key="2">
    <source>
        <dbReference type="SAM" id="MobiDB-lite"/>
    </source>
</evidence>
<reference evidence="3 4" key="1">
    <citation type="submission" date="2017-08" db="EMBL/GenBank/DDBJ databases">
        <authorList>
            <person name="de Groot N.N."/>
        </authorList>
    </citation>
    <scope>NUCLEOTIDE SEQUENCE [LARGE SCALE GENOMIC DNA]</scope>
    <source>
        <strain evidence="3 4">HM2</strain>
    </source>
</reference>
<dbReference type="InterPro" id="IPR003768">
    <property type="entry name" value="ScpA"/>
</dbReference>
<evidence type="ECO:0000313" key="4">
    <source>
        <dbReference type="Proteomes" id="UP000255423"/>
    </source>
</evidence>